<protein>
    <recommendedName>
        <fullName evidence="3">Transposase</fullName>
    </recommendedName>
</protein>
<sequence length="61" mass="6957">MSRILLLDSGWSYEEVAEALLLDDQTIRNYEKLYKDKGSDGLLSDNYVGCVPKLTCEQKVE</sequence>
<name>A0A2C9CKS2_KUEST</name>
<reference evidence="2" key="1">
    <citation type="submission" date="2017-10" db="EMBL/GenBank/DDBJ databases">
        <authorList>
            <person name="Frank J."/>
        </authorList>
    </citation>
    <scope>NUCLEOTIDE SEQUENCE [LARGE SCALE GENOMIC DNA]</scope>
</reference>
<keyword evidence="2" id="KW-1185">Reference proteome</keyword>
<dbReference type="OrthoDB" id="565387at2"/>
<dbReference type="AlphaFoldDB" id="A0A2C9CKS2"/>
<dbReference type="Proteomes" id="UP000221734">
    <property type="component" value="Chromosome Kuenenia_stuttgartiensis_MBR1"/>
</dbReference>
<evidence type="ECO:0000313" key="1">
    <source>
        <dbReference type="EMBL" id="SOH06173.1"/>
    </source>
</evidence>
<dbReference type="Pfam" id="PF13551">
    <property type="entry name" value="HTH_29"/>
    <property type="match status" value="1"/>
</dbReference>
<dbReference type="KEGG" id="kst:KSMBR1_3700"/>
<gene>
    <name evidence="1" type="ORF">KSMBR1_3700</name>
</gene>
<organism evidence="1 2">
    <name type="scientific">Kuenenia stuttgartiensis</name>
    <dbReference type="NCBI Taxonomy" id="174633"/>
    <lineage>
        <taxon>Bacteria</taxon>
        <taxon>Pseudomonadati</taxon>
        <taxon>Planctomycetota</taxon>
        <taxon>Candidatus Brocadiia</taxon>
        <taxon>Candidatus Brocadiales</taxon>
        <taxon>Candidatus Brocadiaceae</taxon>
        <taxon>Candidatus Kuenenia</taxon>
    </lineage>
</organism>
<dbReference type="EMBL" id="LT934425">
    <property type="protein sequence ID" value="SOH06173.1"/>
    <property type="molecule type" value="Genomic_DNA"/>
</dbReference>
<evidence type="ECO:0000313" key="2">
    <source>
        <dbReference type="Proteomes" id="UP000221734"/>
    </source>
</evidence>
<evidence type="ECO:0008006" key="3">
    <source>
        <dbReference type="Google" id="ProtNLM"/>
    </source>
</evidence>
<proteinExistence type="predicted"/>
<dbReference type="RefSeq" id="WP_099326652.1">
    <property type="nucleotide sequence ID" value="NZ_LT934425.1"/>
</dbReference>
<accession>A0A2C9CKS2</accession>